<organism evidence="1">
    <name type="scientific">Anguilla anguilla</name>
    <name type="common">European freshwater eel</name>
    <name type="synonym">Muraena anguilla</name>
    <dbReference type="NCBI Taxonomy" id="7936"/>
    <lineage>
        <taxon>Eukaryota</taxon>
        <taxon>Metazoa</taxon>
        <taxon>Chordata</taxon>
        <taxon>Craniata</taxon>
        <taxon>Vertebrata</taxon>
        <taxon>Euteleostomi</taxon>
        <taxon>Actinopterygii</taxon>
        <taxon>Neopterygii</taxon>
        <taxon>Teleostei</taxon>
        <taxon>Anguilliformes</taxon>
        <taxon>Anguillidae</taxon>
        <taxon>Anguilla</taxon>
    </lineage>
</organism>
<reference evidence="1" key="2">
    <citation type="journal article" date="2015" name="Fish Shellfish Immunol.">
        <title>Early steps in the European eel (Anguilla anguilla)-Vibrio vulnificus interaction in the gills: Role of the RtxA13 toxin.</title>
        <authorList>
            <person name="Callol A."/>
            <person name="Pajuelo D."/>
            <person name="Ebbesson L."/>
            <person name="Teles M."/>
            <person name="MacKenzie S."/>
            <person name="Amaro C."/>
        </authorList>
    </citation>
    <scope>NUCLEOTIDE SEQUENCE</scope>
</reference>
<dbReference type="EMBL" id="GBXM01076388">
    <property type="protein sequence ID" value="JAH32189.1"/>
    <property type="molecule type" value="Transcribed_RNA"/>
</dbReference>
<name>A0A0E9RSP9_ANGAN</name>
<dbReference type="AlphaFoldDB" id="A0A0E9RSP9"/>
<sequence length="48" mass="5290">MYPPFLQYHVIFSETDLCVLPPSSIPVLQEKSEAASNSAPCLLPLKSK</sequence>
<reference evidence="1" key="1">
    <citation type="submission" date="2014-11" db="EMBL/GenBank/DDBJ databases">
        <authorList>
            <person name="Amaro Gonzalez C."/>
        </authorList>
    </citation>
    <scope>NUCLEOTIDE SEQUENCE</scope>
</reference>
<evidence type="ECO:0000313" key="1">
    <source>
        <dbReference type="EMBL" id="JAH32189.1"/>
    </source>
</evidence>
<protein>
    <submittedName>
        <fullName evidence="1">Uncharacterized protein</fullName>
    </submittedName>
</protein>
<proteinExistence type="predicted"/>
<accession>A0A0E9RSP9</accession>